<dbReference type="PANTHER" id="PTHR24223">
    <property type="entry name" value="ATP-BINDING CASSETTE SUB-FAMILY C"/>
    <property type="match status" value="1"/>
</dbReference>
<dbReference type="EMBL" id="SNRW01000523">
    <property type="protein sequence ID" value="KAA6400676.1"/>
    <property type="molecule type" value="Genomic_DNA"/>
</dbReference>
<dbReference type="OrthoDB" id="6500128at2759"/>
<reference evidence="4 5" key="1">
    <citation type="submission" date="2019-03" db="EMBL/GenBank/DDBJ databases">
        <title>Single cell metagenomics reveals metabolic interactions within the superorganism composed of flagellate Streblomastix strix and complex community of Bacteroidetes bacteria on its surface.</title>
        <authorList>
            <person name="Treitli S.C."/>
            <person name="Kolisko M."/>
            <person name="Husnik F."/>
            <person name="Keeling P."/>
            <person name="Hampl V."/>
        </authorList>
    </citation>
    <scope>NUCLEOTIDE SEQUENCE [LARGE SCALE GENOMIC DNA]</scope>
    <source>
        <strain evidence="4">ST1C</strain>
    </source>
</reference>
<dbReference type="PANTHER" id="PTHR24223:SF415">
    <property type="entry name" value="FI20190P1"/>
    <property type="match status" value="1"/>
</dbReference>
<comment type="caution">
    <text evidence="4">The sequence shown here is derived from an EMBL/GenBank/DDBJ whole genome shotgun (WGS) entry which is preliminary data.</text>
</comment>
<feature type="compositionally biased region" description="Basic residues" evidence="3">
    <location>
        <begin position="172"/>
        <end position="183"/>
    </location>
</feature>
<evidence type="ECO:0000313" key="4">
    <source>
        <dbReference type="EMBL" id="KAA6400676.1"/>
    </source>
</evidence>
<dbReference type="GO" id="GO:0005524">
    <property type="term" value="F:ATP binding"/>
    <property type="evidence" value="ECO:0007669"/>
    <property type="project" value="UniProtKB-KW"/>
</dbReference>
<dbReference type="Proteomes" id="UP000324800">
    <property type="component" value="Unassembled WGS sequence"/>
</dbReference>
<feature type="region of interest" description="Disordered" evidence="3">
    <location>
        <begin position="171"/>
        <end position="220"/>
    </location>
</feature>
<evidence type="ECO:0000256" key="2">
    <source>
        <dbReference type="ARBA" id="ARBA00022840"/>
    </source>
</evidence>
<dbReference type="InterPro" id="IPR050173">
    <property type="entry name" value="ABC_transporter_C-like"/>
</dbReference>
<feature type="compositionally biased region" description="Basic and acidic residues" evidence="3">
    <location>
        <begin position="184"/>
        <end position="209"/>
    </location>
</feature>
<organism evidence="4 5">
    <name type="scientific">Streblomastix strix</name>
    <dbReference type="NCBI Taxonomy" id="222440"/>
    <lineage>
        <taxon>Eukaryota</taxon>
        <taxon>Metamonada</taxon>
        <taxon>Preaxostyla</taxon>
        <taxon>Oxymonadida</taxon>
        <taxon>Streblomastigidae</taxon>
        <taxon>Streblomastix</taxon>
    </lineage>
</organism>
<keyword evidence="2" id="KW-0067">ATP-binding</keyword>
<gene>
    <name evidence="4" type="ORF">EZS28_003803</name>
</gene>
<keyword evidence="1" id="KW-0547">Nucleotide-binding</keyword>
<dbReference type="GO" id="GO:0016020">
    <property type="term" value="C:membrane"/>
    <property type="evidence" value="ECO:0007669"/>
    <property type="project" value="TreeGrafter"/>
</dbReference>
<dbReference type="GO" id="GO:0042626">
    <property type="term" value="F:ATPase-coupled transmembrane transporter activity"/>
    <property type="evidence" value="ECO:0007669"/>
    <property type="project" value="TreeGrafter"/>
</dbReference>
<evidence type="ECO:0000256" key="3">
    <source>
        <dbReference type="SAM" id="MobiDB-lite"/>
    </source>
</evidence>
<dbReference type="Gene3D" id="3.40.50.300">
    <property type="entry name" value="P-loop containing nucleotide triphosphate hydrolases"/>
    <property type="match status" value="2"/>
</dbReference>
<protein>
    <submittedName>
        <fullName evidence="4">Putative ABC transporter</fullName>
    </submittedName>
</protein>
<sequence length="284" mass="32484">MIIGVVGSRKSSIGVALIGDIDKQGGSNHVDGTIAYCPQTAWINNSTVSGNITFGSTFQEDKYKKVVRVCGQRARIQLAKAVYSDRDIYILDDPLSAVDAHVGRFLLEECIDGELKGKTRLLMTNQLQFIVRADNIILLSKGLIAAQGTSKQLKEQGINFDEFIIKSTNKDKKSKHHHLHHHNDKQEETKKEERMEQKEEFNDNKDNKQNKAAKQIMTEEEQETESVSWGSYFYYILSLCPWQIVIPYFLLIAIPEVIQVYQSWWMGIVGDPLRYSQISYHWKV</sequence>
<proteinExistence type="predicted"/>
<dbReference type="AlphaFoldDB" id="A0A5J4X1M2"/>
<dbReference type="InterPro" id="IPR027417">
    <property type="entry name" value="P-loop_NTPase"/>
</dbReference>
<evidence type="ECO:0000313" key="5">
    <source>
        <dbReference type="Proteomes" id="UP000324800"/>
    </source>
</evidence>
<dbReference type="SUPFAM" id="SSF52540">
    <property type="entry name" value="P-loop containing nucleoside triphosphate hydrolases"/>
    <property type="match status" value="1"/>
</dbReference>
<name>A0A5J4X1M2_9EUKA</name>
<evidence type="ECO:0000256" key="1">
    <source>
        <dbReference type="ARBA" id="ARBA00022741"/>
    </source>
</evidence>
<accession>A0A5J4X1M2</accession>